<dbReference type="RefSeq" id="WP_281045904.1">
    <property type="nucleotide sequence ID" value="NZ_JARYGZ010000003.1"/>
</dbReference>
<reference evidence="1" key="1">
    <citation type="submission" date="2023-04" db="EMBL/GenBank/DDBJ databases">
        <title>Sphingomonas sp. MAHUQ-71 isolated from rice field.</title>
        <authorList>
            <person name="Huq M.A."/>
        </authorList>
    </citation>
    <scope>NUCLEOTIDE SEQUENCE</scope>
    <source>
        <strain evidence="1">MAHUQ-71</strain>
    </source>
</reference>
<dbReference type="EMBL" id="JARYGZ010000003">
    <property type="protein sequence ID" value="MDH7640545.1"/>
    <property type="molecule type" value="Genomic_DNA"/>
</dbReference>
<name>A0ABT6N618_9SPHN</name>
<proteinExistence type="predicted"/>
<organism evidence="1 2">
    <name type="scientific">Sphingomonas oryzagri</name>
    <dbReference type="NCBI Taxonomy" id="3042314"/>
    <lineage>
        <taxon>Bacteria</taxon>
        <taxon>Pseudomonadati</taxon>
        <taxon>Pseudomonadota</taxon>
        <taxon>Alphaproteobacteria</taxon>
        <taxon>Sphingomonadales</taxon>
        <taxon>Sphingomonadaceae</taxon>
        <taxon>Sphingomonas</taxon>
    </lineage>
</organism>
<evidence type="ECO:0000313" key="1">
    <source>
        <dbReference type="EMBL" id="MDH7640545.1"/>
    </source>
</evidence>
<comment type="caution">
    <text evidence="1">The sequence shown here is derived from an EMBL/GenBank/DDBJ whole genome shotgun (WGS) entry which is preliminary data.</text>
</comment>
<keyword evidence="2" id="KW-1185">Reference proteome</keyword>
<evidence type="ECO:0000313" key="2">
    <source>
        <dbReference type="Proteomes" id="UP001160625"/>
    </source>
</evidence>
<protein>
    <submittedName>
        <fullName evidence="1">Uncharacterized protein</fullName>
    </submittedName>
</protein>
<accession>A0ABT6N618</accession>
<dbReference type="Proteomes" id="UP001160625">
    <property type="component" value="Unassembled WGS sequence"/>
</dbReference>
<gene>
    <name evidence="1" type="ORF">QGN17_17560</name>
</gene>
<sequence length="82" mass="9319">MTTLLTDIERFLDRHKMAATTFGALFGDRHFVRQVRAGRRVWSTTEAKVRQAMEEYEQRQLLCADNERPSVVMPAHAAGIAG</sequence>